<evidence type="ECO:0008006" key="4">
    <source>
        <dbReference type="Google" id="ProtNLM"/>
    </source>
</evidence>
<comment type="caution">
    <text evidence="2">The sequence shown here is derived from an EMBL/GenBank/DDBJ whole genome shotgun (WGS) entry which is preliminary data.</text>
</comment>
<gene>
    <name evidence="2" type="ORF">EI555_017153</name>
</gene>
<reference evidence="3" key="1">
    <citation type="journal article" date="2019" name="IScience">
        <title>Narwhal Genome Reveals Long-Term Low Genetic Diversity despite Current Large Abundance Size.</title>
        <authorList>
            <person name="Westbury M.V."/>
            <person name="Petersen B."/>
            <person name="Garde E."/>
            <person name="Heide-Jorgensen M.P."/>
            <person name="Lorenzen E.D."/>
        </authorList>
    </citation>
    <scope>NUCLEOTIDE SEQUENCE [LARGE SCALE GENOMIC DNA]</scope>
</reference>
<evidence type="ECO:0000313" key="2">
    <source>
        <dbReference type="EMBL" id="TKC49273.1"/>
    </source>
</evidence>
<name>A0A4U1FHF8_MONMO</name>
<accession>A0A4U1FHF8</accession>
<dbReference type="InterPro" id="IPR029337">
    <property type="entry name" value="INSYN2"/>
</dbReference>
<dbReference type="GO" id="GO:0014069">
    <property type="term" value="C:postsynaptic density"/>
    <property type="evidence" value="ECO:0007669"/>
    <property type="project" value="TreeGrafter"/>
</dbReference>
<dbReference type="Pfam" id="PF15265">
    <property type="entry name" value="FAM196"/>
    <property type="match status" value="1"/>
</dbReference>
<sequence length="741" mass="80924">MKPVEDERAHLTSISCLLSAHQPKDLVDYTPSREQFHSRIPQLTPRYRSSAGVNCLLDEGLTSPRQRGSQHHQQGLSKAPHLRPHPEEICSTADDTWMMRNPPRAPHPDSQNEGQVAEHSQVCSPDLRIQVMQKDSMKASNTEYPLYTFLKCHGTPKTLQSLQFGQTMETRETLQMKNTPRIRFDGTMVSKEPSKCALTTSASEVEPAACLALEMKYALDPNRQIKKRNKALQVRFKDICEAQNEQRDTQLSSGQLGDKPASYRATYRKYMTVPARRSIPNVTKSTGVQTSPDLKKCYQTFPLDRKKGNLKGIPAADAFKSQNNGFVIDAKEKTEEGPGEGSRQWGADRVQKAAALVFHSDEHVNALGQPAGVNCAEPCRTPDLHRCPDAPLQNSTRPPSQEPDYQLHGKAKHDRATPDAEEPAASAHGTVFKTEVATVYAPAPGARAPELALSNSAPSSEWALCPVADQERRKASQASGLQAPPGAALACSPPTQCLSPECSEASLQTQAPPAHEHQPCPTALAVGEECQQIVPRAEVVDLKAQLQMMENLISSSQETIKVLLGVIQELEKGEAHREGHDRSLRLRSTAPALLSRRLSYRTGQDTANCDTCRNSACIIYRDLVIKDVTAGTVHLQELCTVGASTAMPPYKEGKLLRASATQHSGLVAQRGRAALHFSSSTVTASHSSLGNRLSVLKMRTEDKVTAKISADPTQVTWLGVPALAPEGPTTNNFGESCVFSF</sequence>
<feature type="region of interest" description="Disordered" evidence="1">
    <location>
        <begin position="386"/>
        <end position="430"/>
    </location>
</feature>
<dbReference type="EMBL" id="RWIC01000124">
    <property type="protein sequence ID" value="TKC49273.1"/>
    <property type="molecule type" value="Genomic_DNA"/>
</dbReference>
<dbReference type="GO" id="GO:0060080">
    <property type="term" value="P:inhibitory postsynaptic potential"/>
    <property type="evidence" value="ECO:0007669"/>
    <property type="project" value="TreeGrafter"/>
</dbReference>
<evidence type="ECO:0000313" key="3">
    <source>
        <dbReference type="Proteomes" id="UP000308365"/>
    </source>
</evidence>
<organism evidence="2 3">
    <name type="scientific">Monodon monoceros</name>
    <name type="common">Narwhal</name>
    <name type="synonym">Ceratodon monodon</name>
    <dbReference type="NCBI Taxonomy" id="40151"/>
    <lineage>
        <taxon>Eukaryota</taxon>
        <taxon>Metazoa</taxon>
        <taxon>Chordata</taxon>
        <taxon>Craniata</taxon>
        <taxon>Vertebrata</taxon>
        <taxon>Euteleostomi</taxon>
        <taxon>Mammalia</taxon>
        <taxon>Eutheria</taxon>
        <taxon>Laurasiatheria</taxon>
        <taxon>Artiodactyla</taxon>
        <taxon>Whippomorpha</taxon>
        <taxon>Cetacea</taxon>
        <taxon>Odontoceti</taxon>
        <taxon>Monodontidae</taxon>
        <taxon>Monodon</taxon>
    </lineage>
</organism>
<dbReference type="PANTHER" id="PTHR28682:SF1">
    <property type="entry name" value="INHIBITORY SYNAPTIC FACTOR 2A"/>
    <property type="match status" value="1"/>
</dbReference>
<dbReference type="PANTHER" id="PTHR28682">
    <property type="entry name" value="INHIBITORY SYNAPTIC FACTOR 2A-RELATED"/>
    <property type="match status" value="1"/>
</dbReference>
<dbReference type="AlphaFoldDB" id="A0A4U1FHF8"/>
<feature type="region of interest" description="Disordered" evidence="1">
    <location>
        <begin position="475"/>
        <end position="494"/>
    </location>
</feature>
<evidence type="ECO:0000256" key="1">
    <source>
        <dbReference type="SAM" id="MobiDB-lite"/>
    </source>
</evidence>
<feature type="compositionally biased region" description="Polar residues" evidence="1">
    <location>
        <begin position="63"/>
        <end position="76"/>
    </location>
</feature>
<feature type="region of interest" description="Disordered" evidence="1">
    <location>
        <begin position="60"/>
        <end position="121"/>
    </location>
</feature>
<proteinExistence type="predicted"/>
<dbReference type="Proteomes" id="UP000308365">
    <property type="component" value="Unassembled WGS sequence"/>
</dbReference>
<protein>
    <recommendedName>
        <fullName evidence="4">Inhibitory synaptic factor 2A</fullName>
    </recommendedName>
</protein>